<evidence type="ECO:0000256" key="1">
    <source>
        <dbReference type="ARBA" id="ARBA00022801"/>
    </source>
</evidence>
<dbReference type="AlphaFoldDB" id="A0AA37Q7S9"/>
<dbReference type="PANTHER" id="PTHR10357">
    <property type="entry name" value="ALPHA-AMYLASE FAMILY MEMBER"/>
    <property type="match status" value="1"/>
</dbReference>
<dbReference type="EMBL" id="BRXS01000001">
    <property type="protein sequence ID" value="GLC23931.1"/>
    <property type="molecule type" value="Genomic_DNA"/>
</dbReference>
<dbReference type="SUPFAM" id="SSF81296">
    <property type="entry name" value="E set domains"/>
    <property type="match status" value="1"/>
</dbReference>
<dbReference type="Gene3D" id="3.20.20.80">
    <property type="entry name" value="Glycosidases"/>
    <property type="match status" value="1"/>
</dbReference>
<dbReference type="Gene3D" id="2.60.40.10">
    <property type="entry name" value="Immunoglobulins"/>
    <property type="match status" value="1"/>
</dbReference>
<keyword evidence="2" id="KW-0326">Glycosidase</keyword>
<comment type="caution">
    <text evidence="5">The sequence shown here is derived from an EMBL/GenBank/DDBJ whole genome shotgun (WGS) entry which is preliminary data.</text>
</comment>
<dbReference type="Pfam" id="PF00128">
    <property type="entry name" value="Alpha-amylase"/>
    <property type="match status" value="1"/>
</dbReference>
<keyword evidence="6" id="KW-1185">Reference proteome</keyword>
<keyword evidence="1 5" id="KW-0378">Hydrolase</keyword>
<evidence type="ECO:0000256" key="3">
    <source>
        <dbReference type="SAM" id="SignalP"/>
    </source>
</evidence>
<dbReference type="SUPFAM" id="SSF51445">
    <property type="entry name" value="(Trans)glycosidases"/>
    <property type="match status" value="1"/>
</dbReference>
<evidence type="ECO:0000259" key="4">
    <source>
        <dbReference type="SMART" id="SM00642"/>
    </source>
</evidence>
<proteinExistence type="predicted"/>
<sequence>MTRALLLAALLVAAPAWAQAPTVEKVEPPDWWASHSINPVRLLVRGRQLAGARLECGRLACGTPTVNAAGTYLFVDVTVPRDAAPGSYPLTLRTAAGQASVPFAIAPPLAAAGRFGGFGPDDVLYLLMPDRFANGDRANDEPVVSRGLLDRAEPRRWHGGDLAGVRQRLPYLKSLGITTIWMNPIYDNTNVLDTKEVYDGKPTTAYHGYHAIDYYAVDERFGDRAELRRLVDAAHAQGIKVVLDMVANHTSAYHPWVQDPPTPTWYNGTAQRHLANTWQTWTLADPYATPEMRRATLDGWFIDILPDLNQNDPEVARYVVQNTLWWVGTSGIDGIRQDTWPYVPRSFWRDWMGAIKREHPMLSVVGEVLDGDPTMIAFFEGGRVKFDGIDDGVDALFDFPLFYPIRNVFAKGSSIREVAQMLSRDRLYRDPQSLVTLLGLHDVGRFMGEPGATHAGLRLAYTFLLTARGTPLLYYGDELGMAGGNDPDNRRDFPGGFAGDARDAFTAAGRTPDEQATWTHVQSLLRLRAARPELRRARPEHLHVGEQTFVYRRGRSLIALNNDATRPAELRVPAMELPAAAIGGCAAPRRDGGEIVITVPARTGCVF</sequence>
<dbReference type="SMART" id="SM00642">
    <property type="entry name" value="Aamy"/>
    <property type="match status" value="1"/>
</dbReference>
<reference evidence="5" key="1">
    <citation type="submission" date="2022-08" db="EMBL/GenBank/DDBJ databases">
        <title>Draft genome sequencing of Roseisolibacter agri AW1220.</title>
        <authorList>
            <person name="Tobiishi Y."/>
            <person name="Tonouchi A."/>
        </authorList>
    </citation>
    <scope>NUCLEOTIDE SEQUENCE</scope>
    <source>
        <strain evidence="5">AW1220</strain>
    </source>
</reference>
<dbReference type="GO" id="GO:0016798">
    <property type="term" value="F:hydrolase activity, acting on glycosyl bonds"/>
    <property type="evidence" value="ECO:0007669"/>
    <property type="project" value="UniProtKB-KW"/>
</dbReference>
<feature type="signal peptide" evidence="3">
    <location>
        <begin position="1"/>
        <end position="18"/>
    </location>
</feature>
<name>A0AA37Q7S9_9BACT</name>
<dbReference type="InterPro" id="IPR017853">
    <property type="entry name" value="GH"/>
</dbReference>
<evidence type="ECO:0000313" key="6">
    <source>
        <dbReference type="Proteomes" id="UP001161325"/>
    </source>
</evidence>
<dbReference type="RefSeq" id="WP_284348377.1">
    <property type="nucleotide sequence ID" value="NZ_BRXS01000001.1"/>
</dbReference>
<dbReference type="PANTHER" id="PTHR10357:SF210">
    <property type="entry name" value="MALTODEXTRIN GLUCOSIDASE"/>
    <property type="match status" value="1"/>
</dbReference>
<protein>
    <submittedName>
        <fullName evidence="5">Glycosyl hydrolase</fullName>
    </submittedName>
</protein>
<dbReference type="InterPro" id="IPR015171">
    <property type="entry name" value="Cyc-maltodext_N"/>
</dbReference>
<dbReference type="InterPro" id="IPR013783">
    <property type="entry name" value="Ig-like_fold"/>
</dbReference>
<evidence type="ECO:0000256" key="2">
    <source>
        <dbReference type="ARBA" id="ARBA00023295"/>
    </source>
</evidence>
<evidence type="ECO:0000313" key="5">
    <source>
        <dbReference type="EMBL" id="GLC23931.1"/>
    </source>
</evidence>
<organism evidence="5 6">
    <name type="scientific">Roseisolibacter agri</name>
    <dbReference type="NCBI Taxonomy" id="2014610"/>
    <lineage>
        <taxon>Bacteria</taxon>
        <taxon>Pseudomonadati</taxon>
        <taxon>Gemmatimonadota</taxon>
        <taxon>Gemmatimonadia</taxon>
        <taxon>Gemmatimonadales</taxon>
        <taxon>Gemmatimonadaceae</taxon>
        <taxon>Roseisolibacter</taxon>
    </lineage>
</organism>
<accession>A0AA37Q7S9</accession>
<gene>
    <name evidence="5" type="ORF">rosag_04440</name>
</gene>
<dbReference type="Pfam" id="PF09087">
    <property type="entry name" value="Cyc-maltodext_N"/>
    <property type="match status" value="1"/>
</dbReference>
<feature type="chain" id="PRO_5041246207" evidence="3">
    <location>
        <begin position="19"/>
        <end position="607"/>
    </location>
</feature>
<dbReference type="Proteomes" id="UP001161325">
    <property type="component" value="Unassembled WGS sequence"/>
</dbReference>
<keyword evidence="3" id="KW-0732">Signal</keyword>
<dbReference type="InterPro" id="IPR014756">
    <property type="entry name" value="Ig_E-set"/>
</dbReference>
<dbReference type="InterPro" id="IPR006047">
    <property type="entry name" value="GH13_cat_dom"/>
</dbReference>
<dbReference type="GO" id="GO:0005975">
    <property type="term" value="P:carbohydrate metabolic process"/>
    <property type="evidence" value="ECO:0007669"/>
    <property type="project" value="InterPro"/>
</dbReference>
<feature type="domain" description="Glycosyl hydrolase family 13 catalytic" evidence="4">
    <location>
        <begin position="126"/>
        <end position="528"/>
    </location>
</feature>